<dbReference type="GO" id="GO:0005829">
    <property type="term" value="C:cytosol"/>
    <property type="evidence" value="ECO:0007669"/>
    <property type="project" value="TreeGrafter"/>
</dbReference>
<dbReference type="PANTHER" id="PTHR37528:SF1">
    <property type="entry name" value="UPF0149 PROTEIN YGFB"/>
    <property type="match status" value="1"/>
</dbReference>
<dbReference type="SUPFAM" id="SSF101327">
    <property type="entry name" value="YgfB-like"/>
    <property type="match status" value="1"/>
</dbReference>
<evidence type="ECO:0000256" key="1">
    <source>
        <dbReference type="ARBA" id="ARBA00038308"/>
    </source>
</evidence>
<dbReference type="NCBIfam" id="TIGR02292">
    <property type="entry name" value="ygfB_yecA"/>
    <property type="match status" value="1"/>
</dbReference>
<dbReference type="Proteomes" id="UP000434580">
    <property type="component" value="Unassembled WGS sequence"/>
</dbReference>
<name>A0A5S9MRI1_9GAMM</name>
<evidence type="ECO:0008006" key="4">
    <source>
        <dbReference type="Google" id="ProtNLM"/>
    </source>
</evidence>
<sequence length="209" mass="23556">MSGKKVRPLVFDEVCDLFVALGANNSPSEMHGLLGGQLAAGKRMEMDEWLAEAREFIDTEASFTKEQREQLQYVYMSTLIALADDELGFYPLLPDDEADFDARLRCLAFWCQGFLAGFALVEKKIKDLPEVVNDALNDLAAISQLQTEDDENSDDNAEDDYMQIVEYVRLAAMNIFVEYAVDAIDTEDDAVQGKDYLDAQSLFKSRQLH</sequence>
<dbReference type="InterPro" id="IPR036255">
    <property type="entry name" value="YgfB-like_sf"/>
</dbReference>
<proteinExistence type="inferred from homology"/>
<dbReference type="Pfam" id="PF03695">
    <property type="entry name" value="UPF0149"/>
    <property type="match status" value="1"/>
</dbReference>
<organism evidence="2 3">
    <name type="scientific">BD1-7 clade bacterium</name>
    <dbReference type="NCBI Taxonomy" id="2029982"/>
    <lineage>
        <taxon>Bacteria</taxon>
        <taxon>Pseudomonadati</taxon>
        <taxon>Pseudomonadota</taxon>
        <taxon>Gammaproteobacteria</taxon>
        <taxon>Cellvibrionales</taxon>
        <taxon>Spongiibacteraceae</taxon>
        <taxon>BD1-7 clade</taxon>
    </lineage>
</organism>
<dbReference type="Gene3D" id="1.20.120.740">
    <property type="entry name" value="YgfB uncharacterised protein family UPF0149, PF03695"/>
    <property type="match status" value="1"/>
</dbReference>
<gene>
    <name evidence="2" type="ORF">DPBNPPHM_00734</name>
</gene>
<evidence type="ECO:0000313" key="3">
    <source>
        <dbReference type="Proteomes" id="UP000434580"/>
    </source>
</evidence>
<protein>
    <recommendedName>
        <fullName evidence="4">YecA family protein</fullName>
    </recommendedName>
</protein>
<dbReference type="AlphaFoldDB" id="A0A5S9MRI1"/>
<dbReference type="EMBL" id="CACSII010000001">
    <property type="protein sequence ID" value="CAA0084504.1"/>
    <property type="molecule type" value="Genomic_DNA"/>
</dbReference>
<accession>A0A5S9MRI1</accession>
<dbReference type="InterPro" id="IPR011978">
    <property type="entry name" value="YgfB-like"/>
</dbReference>
<comment type="similarity">
    <text evidence="1">Belongs to the UPF0149 family.</text>
</comment>
<reference evidence="2 3" key="1">
    <citation type="submission" date="2019-11" db="EMBL/GenBank/DDBJ databases">
        <authorList>
            <person name="Holert J."/>
        </authorList>
    </citation>
    <scope>NUCLEOTIDE SEQUENCE [LARGE SCALE GENOMIC DNA]</scope>
    <source>
        <strain evidence="2">BC5_2</strain>
    </source>
</reference>
<dbReference type="OrthoDB" id="9783391at2"/>
<evidence type="ECO:0000313" key="2">
    <source>
        <dbReference type="EMBL" id="CAA0084504.1"/>
    </source>
</evidence>
<dbReference type="PANTHER" id="PTHR37528">
    <property type="entry name" value="UPF0149 PROTEIN YGFB"/>
    <property type="match status" value="1"/>
</dbReference>